<evidence type="ECO:0000256" key="8">
    <source>
        <dbReference type="SAM" id="MobiDB-lite"/>
    </source>
</evidence>
<dbReference type="SUPFAM" id="SSF57667">
    <property type="entry name" value="beta-beta-alpha zinc fingers"/>
    <property type="match status" value="2"/>
</dbReference>
<feature type="domain" description="C2H2-type" evidence="9">
    <location>
        <begin position="95"/>
        <end position="122"/>
    </location>
</feature>
<dbReference type="GO" id="GO:0005634">
    <property type="term" value="C:nucleus"/>
    <property type="evidence" value="ECO:0007669"/>
    <property type="project" value="UniProtKB-SubCell"/>
</dbReference>
<name>A0AAU9XFB9_9CNID</name>
<dbReference type="GO" id="GO:0008270">
    <property type="term" value="F:zinc ion binding"/>
    <property type="evidence" value="ECO:0007669"/>
    <property type="project" value="UniProtKB-KW"/>
</dbReference>
<proteinExistence type="predicted"/>
<dbReference type="AlphaFoldDB" id="A0AAU9XFB9"/>
<keyword evidence="6" id="KW-0539">Nucleus</keyword>
<dbReference type="Pfam" id="PF13465">
    <property type="entry name" value="zf-H2C2_2"/>
    <property type="match status" value="2"/>
</dbReference>
<accession>A0AAU9XFB9</accession>
<dbReference type="GO" id="GO:0000981">
    <property type="term" value="F:DNA-binding transcription factor activity, RNA polymerase II-specific"/>
    <property type="evidence" value="ECO:0007669"/>
    <property type="project" value="TreeGrafter"/>
</dbReference>
<reference evidence="10 11" key="1">
    <citation type="submission" date="2022-05" db="EMBL/GenBank/DDBJ databases">
        <authorList>
            <consortium name="Genoscope - CEA"/>
            <person name="William W."/>
        </authorList>
    </citation>
    <scope>NUCLEOTIDE SEQUENCE [LARGE SCALE GENOMIC DNA]</scope>
</reference>
<dbReference type="Gene3D" id="3.30.160.60">
    <property type="entry name" value="Classic Zinc Finger"/>
    <property type="match status" value="3"/>
</dbReference>
<dbReference type="PROSITE" id="PS00028">
    <property type="entry name" value="ZINC_FINGER_C2H2_1"/>
    <property type="match status" value="3"/>
</dbReference>
<keyword evidence="4 7" id="KW-0863">Zinc-finger</keyword>
<dbReference type="FunFam" id="3.30.160.60:FF:000110">
    <property type="entry name" value="Zinc finger protein-like"/>
    <property type="match status" value="1"/>
</dbReference>
<evidence type="ECO:0000256" key="6">
    <source>
        <dbReference type="ARBA" id="ARBA00023242"/>
    </source>
</evidence>
<gene>
    <name evidence="10" type="ORF">PMEA_00023024</name>
</gene>
<evidence type="ECO:0000313" key="10">
    <source>
        <dbReference type="EMBL" id="CAH3146504.1"/>
    </source>
</evidence>
<dbReference type="FunFam" id="3.30.160.60:FF:000625">
    <property type="entry name" value="Zinc finger protein 536"/>
    <property type="match status" value="1"/>
</dbReference>
<dbReference type="PANTHER" id="PTHR23235">
    <property type="entry name" value="KRUEPPEL-LIKE TRANSCRIPTION FACTOR"/>
    <property type="match status" value="1"/>
</dbReference>
<evidence type="ECO:0000256" key="4">
    <source>
        <dbReference type="ARBA" id="ARBA00022771"/>
    </source>
</evidence>
<comment type="subcellular location">
    <subcellularLocation>
        <location evidence="1">Nucleus</location>
    </subcellularLocation>
</comment>
<sequence length="151" mass="16819">VPIATADPGTSSVRVKREKPDSLQASARAVTNPKSTPFPSMVRLGYLSQNQAVANTSKMAGRVLVRFQCTLCSKTFSRSGTLKVHMRIHTGEKPFQCRFCSKQFAQSGNLSSHERIHTGEKPFECKYCGKRFTQSSAQKSHMMTHINKQLL</sequence>
<feature type="non-terminal residue" evidence="10">
    <location>
        <position position="1"/>
    </location>
</feature>
<evidence type="ECO:0000256" key="2">
    <source>
        <dbReference type="ARBA" id="ARBA00022723"/>
    </source>
</evidence>
<feature type="domain" description="C2H2-type" evidence="9">
    <location>
        <begin position="123"/>
        <end position="150"/>
    </location>
</feature>
<keyword evidence="5" id="KW-0862">Zinc</keyword>
<dbReference type="SMART" id="SM00355">
    <property type="entry name" value="ZnF_C2H2"/>
    <property type="match status" value="3"/>
</dbReference>
<keyword evidence="3" id="KW-0677">Repeat</keyword>
<dbReference type="EMBL" id="CALNXJ010000041">
    <property type="protein sequence ID" value="CAH3146504.1"/>
    <property type="molecule type" value="Genomic_DNA"/>
</dbReference>
<evidence type="ECO:0000256" key="5">
    <source>
        <dbReference type="ARBA" id="ARBA00022833"/>
    </source>
</evidence>
<dbReference type="PROSITE" id="PS50157">
    <property type="entry name" value="ZINC_FINGER_C2H2_2"/>
    <property type="match status" value="3"/>
</dbReference>
<evidence type="ECO:0000256" key="3">
    <source>
        <dbReference type="ARBA" id="ARBA00022737"/>
    </source>
</evidence>
<keyword evidence="11" id="KW-1185">Reference proteome</keyword>
<dbReference type="FunFam" id="3.30.160.60:FF:000512">
    <property type="entry name" value="zinc finger protein 197 isoform X1"/>
    <property type="match status" value="1"/>
</dbReference>
<feature type="domain" description="C2H2-type" evidence="9">
    <location>
        <begin position="67"/>
        <end position="94"/>
    </location>
</feature>
<protein>
    <recommendedName>
        <fullName evidence="9">C2H2-type domain-containing protein</fullName>
    </recommendedName>
</protein>
<dbReference type="InterPro" id="IPR036236">
    <property type="entry name" value="Znf_C2H2_sf"/>
</dbReference>
<keyword evidence="2" id="KW-0479">Metal-binding</keyword>
<dbReference type="PANTHER" id="PTHR23235:SF120">
    <property type="entry name" value="KRUPPEL-LIKE FACTOR 15"/>
    <property type="match status" value="1"/>
</dbReference>
<comment type="caution">
    <text evidence="10">The sequence shown here is derived from an EMBL/GenBank/DDBJ whole genome shotgun (WGS) entry which is preliminary data.</text>
</comment>
<dbReference type="GO" id="GO:0000978">
    <property type="term" value="F:RNA polymerase II cis-regulatory region sequence-specific DNA binding"/>
    <property type="evidence" value="ECO:0007669"/>
    <property type="project" value="TreeGrafter"/>
</dbReference>
<dbReference type="Proteomes" id="UP001159428">
    <property type="component" value="Unassembled WGS sequence"/>
</dbReference>
<evidence type="ECO:0000256" key="1">
    <source>
        <dbReference type="ARBA" id="ARBA00004123"/>
    </source>
</evidence>
<evidence type="ECO:0000259" key="9">
    <source>
        <dbReference type="PROSITE" id="PS50157"/>
    </source>
</evidence>
<organism evidence="10 11">
    <name type="scientific">Pocillopora meandrina</name>
    <dbReference type="NCBI Taxonomy" id="46732"/>
    <lineage>
        <taxon>Eukaryota</taxon>
        <taxon>Metazoa</taxon>
        <taxon>Cnidaria</taxon>
        <taxon>Anthozoa</taxon>
        <taxon>Hexacorallia</taxon>
        <taxon>Scleractinia</taxon>
        <taxon>Astrocoeniina</taxon>
        <taxon>Pocilloporidae</taxon>
        <taxon>Pocillopora</taxon>
    </lineage>
</organism>
<evidence type="ECO:0000256" key="7">
    <source>
        <dbReference type="PROSITE-ProRule" id="PRU00042"/>
    </source>
</evidence>
<evidence type="ECO:0000313" key="11">
    <source>
        <dbReference type="Proteomes" id="UP001159428"/>
    </source>
</evidence>
<dbReference type="InterPro" id="IPR013087">
    <property type="entry name" value="Znf_C2H2_type"/>
</dbReference>
<feature type="region of interest" description="Disordered" evidence="8">
    <location>
        <begin position="1"/>
        <end position="34"/>
    </location>
</feature>